<evidence type="ECO:0000256" key="1">
    <source>
        <dbReference type="SAM" id="MobiDB-lite"/>
    </source>
</evidence>
<reference evidence="4 5" key="1">
    <citation type="submission" date="2016-11" db="EMBL/GenBank/DDBJ databases">
        <title>Whole genomes of Flavobacteriaceae.</title>
        <authorList>
            <person name="Stine C."/>
            <person name="Li C."/>
            <person name="Tadesse D."/>
        </authorList>
    </citation>
    <scope>NUCLEOTIDE SEQUENCE [LARGE SCALE GENOMIC DNA]</scope>
    <source>
        <strain evidence="4 5">DSM 24704</strain>
    </source>
</reference>
<dbReference type="Gene3D" id="2.60.40.3440">
    <property type="match status" value="2"/>
</dbReference>
<dbReference type="EMBL" id="MUGS01000054">
    <property type="protein sequence ID" value="OXG00289.1"/>
    <property type="molecule type" value="Genomic_DNA"/>
</dbReference>
<accession>A0A227NRN3</accession>
<evidence type="ECO:0000313" key="5">
    <source>
        <dbReference type="Proteomes" id="UP000214684"/>
    </source>
</evidence>
<gene>
    <name evidence="4" type="ORF">B0A64_20355</name>
</gene>
<dbReference type="OrthoDB" id="1652165at2"/>
<feature type="region of interest" description="Disordered" evidence="1">
    <location>
        <begin position="1326"/>
        <end position="1362"/>
    </location>
</feature>
<evidence type="ECO:0000259" key="3">
    <source>
        <dbReference type="PROSITE" id="PS51820"/>
    </source>
</evidence>
<keyword evidence="2" id="KW-0732">Signal</keyword>
<name>A0A227NRN3_9FLAO</name>
<comment type="caution">
    <text evidence="4">The sequence shown here is derived from an EMBL/GenBank/DDBJ whole genome shotgun (WGS) entry which is preliminary data.</text>
</comment>
<proteinExistence type="predicted"/>
<evidence type="ECO:0000256" key="2">
    <source>
        <dbReference type="SAM" id="SignalP"/>
    </source>
</evidence>
<dbReference type="PROSITE" id="PS51820">
    <property type="entry name" value="PA14"/>
    <property type="match status" value="1"/>
</dbReference>
<feature type="signal peptide" evidence="2">
    <location>
        <begin position="1"/>
        <end position="17"/>
    </location>
</feature>
<dbReference type="Pfam" id="PF17963">
    <property type="entry name" value="Big_9"/>
    <property type="match status" value="2"/>
</dbReference>
<dbReference type="RefSeq" id="WP_089481327.1">
    <property type="nucleotide sequence ID" value="NZ_MUGS01000054.1"/>
</dbReference>
<dbReference type="InterPro" id="IPR037524">
    <property type="entry name" value="PA14/GLEYA"/>
</dbReference>
<evidence type="ECO:0000313" key="4">
    <source>
        <dbReference type="EMBL" id="OXG00289.1"/>
    </source>
</evidence>
<feature type="domain" description="PA14" evidence="3">
    <location>
        <begin position="571"/>
        <end position="723"/>
    </location>
</feature>
<feature type="chain" id="PRO_5030039109" description="PA14 domain-containing protein" evidence="2">
    <location>
        <begin position="18"/>
        <end position="1452"/>
    </location>
</feature>
<dbReference type="NCBIfam" id="NF033708">
    <property type="entry name" value="T9SS_Cterm_ChiA"/>
    <property type="match status" value="1"/>
</dbReference>
<protein>
    <recommendedName>
        <fullName evidence="3">PA14 domain-containing protein</fullName>
    </recommendedName>
</protein>
<dbReference type="Proteomes" id="UP000214684">
    <property type="component" value="Unassembled WGS sequence"/>
</dbReference>
<organism evidence="4 5">
    <name type="scientific">Flavobacterium araucananum</name>
    <dbReference type="NCBI Taxonomy" id="946678"/>
    <lineage>
        <taxon>Bacteria</taxon>
        <taxon>Pseudomonadati</taxon>
        <taxon>Bacteroidota</taxon>
        <taxon>Flavobacteriia</taxon>
        <taxon>Flavobacteriales</taxon>
        <taxon>Flavobacteriaceae</taxon>
        <taxon>Flavobacterium</taxon>
    </lineage>
</organism>
<keyword evidence="5" id="KW-1185">Reference proteome</keyword>
<sequence length="1452" mass="157032">MKKILLLLLFLPFLSFSQVDLVKWNAANANTLSPTYSVGTVTSQDLTANNGISLSYVSNNAADTFFQTGSWPTPADNGGEYNPTKYIQFTIKPNTGSKADLSTFTFQVRSGSGKFRVKYSKDASFATGVKDLITETTTPGSWTTYTPSFSAEINPVLESETVYVRIYSYSTYNTFEVKTGTNAGNVVPLIRGTITAFDSTKILAINDYVDTTKDLAVNINALNNDVKKETVTSLTIPTPPAATEGTALINPDKTITFNPASGFTGTSVFNYTITGPTGTSTASIKVTISDVANDNLSLWNGASSSYNPVTNAYVNSNSPITATGASLSYVYQNTTTAFFQTGSWPTPADNGGSYDPNKYIQFKINPDSNHQLNLKQFNFTYRGNNGKFQVQYSKDPSFATGVKVLIPETATAGSFTTLTNTLATDISPVLSTETVYIRFYVYSTYNTFEILNGNGNSVGPVITGTVKDVNTLTANNDNISTPINQAVTVPILTNDVIGGSALQQITVTQPTNGTVTVNGTSSVTFTPSSAFTGTTSFTYTLRNANSNYSSATVGVTGTAAVCAATPTAGTNYWKGFVYTYTGNTPATTTYVGSIAEKAIFDRNIADGTITGDATVEANAFCGTVPSDKFFVRYLMKATTTAETYNITIGGDDGIRLYIDGTLVPVTPTNSWSDHSYVTYSAQYTFTAGTHDFVLEYYENAGQSRISFTYGAIKGNNATLPYGDFKWNVYGFNLPDISLPAASYAGTYVDNNLNINTQTFWDRTKSPSYYSGWQGAPMNVDQFAITYKRQGFPCGRYQIQLVNCDDVGEIYIDGVKVYTQSGYTNTAALINSGQQYTLNKNSKIEVRLREDNGDANLAINLIDVPFSYDGSTAPPTDSSIIINNDLTLSNDLQVCSCTVAAGKTLTIATDKVLTVLENITVNSTGKIVVQNSGSLVQTNNNSTYTGSATSFELYRNTTPVNRFDYTYWSSPVSGQTLYNLSPNTLSDKYLEYDSSIDNWKYLTGGNYVMQPGKGYIVRAPSTIAISGSPQVFTGKFVGVPNNGIISTPVTNKAGNTTTTNLLGNPYPSALNADQFYADNSATIKGTFYLWTHSITVIPDASGSYSYSDSNYISYNATGSTGAGDTTNCTTCGGTKLNGNIASGQGFFVEAKTTGTVVFNNALRVKTTASNNQFSKTAKTIVEKNRVWLNLKNSDGAYNEMLLGYVTGATNELDDAYDGSSYATGTALYSVLGTNNLVIQGRALPFEEQKEIIPLGYIASTATEYTIGIESVDGLFQGKDVYLLDKTNNVLTNLSSDRYTFKTEPGTFNERFVLSFYKKPTESIVPPVVTEPKDPVTETPVVTDPKDPTTEPPVTTLPGGNPTIDNPTLEVPGTPEITKKETLIYKSNSQILIESDLLNIESVYVFDVLGKNIFYKENIHNTSYSTNQLPVQNQVIIVKVLTEDNKIITRKIIF</sequence>
<dbReference type="SUPFAM" id="SSF56988">
    <property type="entry name" value="Anthrax protective antigen"/>
    <property type="match status" value="1"/>
</dbReference>